<dbReference type="PANTHER" id="PTHR43060:SF15">
    <property type="entry name" value="3-HYDROXYISOBUTYRATE DEHYDROGENASE-LIKE 1, MITOCHONDRIAL-RELATED"/>
    <property type="match status" value="1"/>
</dbReference>
<evidence type="ECO:0000259" key="3">
    <source>
        <dbReference type="Pfam" id="PF03446"/>
    </source>
</evidence>
<dbReference type="InterPro" id="IPR029154">
    <property type="entry name" value="HIBADH-like_NADP-bd"/>
</dbReference>
<evidence type="ECO:0000256" key="1">
    <source>
        <dbReference type="ARBA" id="ARBA00023002"/>
    </source>
</evidence>
<feature type="domain" description="3-hydroxyisobutyrate dehydrogenase-like NAD-binding" evidence="4">
    <location>
        <begin position="167"/>
        <end position="285"/>
    </location>
</feature>
<dbReference type="PANTHER" id="PTHR43060">
    <property type="entry name" value="3-HYDROXYISOBUTYRATE DEHYDROGENASE-LIKE 1, MITOCHONDRIAL-RELATED"/>
    <property type="match status" value="1"/>
</dbReference>
<name>A0A381PCU3_9ZZZZ</name>
<organism evidence="5">
    <name type="scientific">marine metagenome</name>
    <dbReference type="NCBI Taxonomy" id="408172"/>
    <lineage>
        <taxon>unclassified sequences</taxon>
        <taxon>metagenomes</taxon>
        <taxon>ecological metagenomes</taxon>
    </lineage>
</organism>
<feature type="domain" description="6-phosphogluconate dehydrogenase NADP-binding" evidence="3">
    <location>
        <begin position="8"/>
        <end position="159"/>
    </location>
</feature>
<evidence type="ECO:0000256" key="2">
    <source>
        <dbReference type="ARBA" id="ARBA00023027"/>
    </source>
</evidence>
<dbReference type="Gene3D" id="1.10.1040.10">
    <property type="entry name" value="N-(1-d-carboxylethyl)-l-norvaline Dehydrogenase, domain 2"/>
    <property type="match status" value="1"/>
</dbReference>
<dbReference type="GO" id="GO:0016491">
    <property type="term" value="F:oxidoreductase activity"/>
    <property type="evidence" value="ECO:0007669"/>
    <property type="project" value="UniProtKB-KW"/>
</dbReference>
<dbReference type="PIRSF" id="PIRSF000103">
    <property type="entry name" value="HIBADH"/>
    <property type="match status" value="1"/>
</dbReference>
<dbReference type="InterPro" id="IPR015815">
    <property type="entry name" value="HIBADH-related"/>
</dbReference>
<dbReference type="Pfam" id="PF03446">
    <property type="entry name" value="NAD_binding_2"/>
    <property type="match status" value="1"/>
</dbReference>
<dbReference type="Pfam" id="PF14833">
    <property type="entry name" value="NAD_binding_11"/>
    <property type="match status" value="1"/>
</dbReference>
<evidence type="ECO:0000313" key="5">
    <source>
        <dbReference type="EMBL" id="SUZ64108.1"/>
    </source>
</evidence>
<reference evidence="5" key="1">
    <citation type="submission" date="2018-05" db="EMBL/GenBank/DDBJ databases">
        <authorList>
            <person name="Lanie J.A."/>
            <person name="Ng W.-L."/>
            <person name="Kazmierczak K.M."/>
            <person name="Andrzejewski T.M."/>
            <person name="Davidsen T.M."/>
            <person name="Wayne K.J."/>
            <person name="Tettelin H."/>
            <person name="Glass J.I."/>
            <person name="Rusch D."/>
            <person name="Podicherti R."/>
            <person name="Tsui H.-C.T."/>
            <person name="Winkler M.E."/>
        </authorList>
    </citation>
    <scope>NUCLEOTIDE SEQUENCE</scope>
</reference>
<proteinExistence type="predicted"/>
<sequence length="307" mass="32785">MSQRGEVIGFVGLGNMGGAICNRLVEAGYSVFVYDLRVEAIQSLVDVGAQSCASAWECATNADLLFTSLPRPDHVEELMGGVHGALQAMRPDSVWVDLTTNQSELVQALAQGAPLDVHVIDSPVTGAVDGARNGTLTLFVGGDETIVERVAPVLNNLGLVIPTGALGSGNVVKLVTNQLWFIHAAALGEGFALGMANGIRLEILWHAIKESVADSFVARHDAPSIFAGHYDPSFSLDLCLKDLKLITELSEAVPTELPLTQAAEAIFAQAANRYGRDAGELHVAKRIEEDAQLSFQMEGDWTPPWEQ</sequence>
<dbReference type="GO" id="GO:0050661">
    <property type="term" value="F:NADP binding"/>
    <property type="evidence" value="ECO:0007669"/>
    <property type="project" value="InterPro"/>
</dbReference>
<dbReference type="InterPro" id="IPR008927">
    <property type="entry name" value="6-PGluconate_DH-like_C_sf"/>
</dbReference>
<dbReference type="AlphaFoldDB" id="A0A381PCU3"/>
<evidence type="ECO:0000259" key="4">
    <source>
        <dbReference type="Pfam" id="PF14833"/>
    </source>
</evidence>
<dbReference type="InterPro" id="IPR013328">
    <property type="entry name" value="6PGD_dom2"/>
</dbReference>
<dbReference type="GO" id="GO:0051287">
    <property type="term" value="F:NAD binding"/>
    <property type="evidence" value="ECO:0007669"/>
    <property type="project" value="InterPro"/>
</dbReference>
<accession>A0A381PCU3</accession>
<evidence type="ECO:0008006" key="6">
    <source>
        <dbReference type="Google" id="ProtNLM"/>
    </source>
</evidence>
<keyword evidence="2" id="KW-0520">NAD</keyword>
<dbReference type="SUPFAM" id="SSF48179">
    <property type="entry name" value="6-phosphogluconate dehydrogenase C-terminal domain-like"/>
    <property type="match status" value="1"/>
</dbReference>
<dbReference type="SUPFAM" id="SSF51735">
    <property type="entry name" value="NAD(P)-binding Rossmann-fold domains"/>
    <property type="match status" value="1"/>
</dbReference>
<gene>
    <name evidence="5" type="ORF">METZ01_LOCUS16962</name>
</gene>
<dbReference type="InterPro" id="IPR006115">
    <property type="entry name" value="6PGDH_NADP-bd"/>
</dbReference>
<keyword evidence="1" id="KW-0560">Oxidoreductase</keyword>
<dbReference type="EMBL" id="UINC01000928">
    <property type="protein sequence ID" value="SUZ64108.1"/>
    <property type="molecule type" value="Genomic_DNA"/>
</dbReference>
<dbReference type="Gene3D" id="3.40.50.720">
    <property type="entry name" value="NAD(P)-binding Rossmann-like Domain"/>
    <property type="match status" value="1"/>
</dbReference>
<dbReference type="InterPro" id="IPR036291">
    <property type="entry name" value="NAD(P)-bd_dom_sf"/>
</dbReference>
<protein>
    <recommendedName>
        <fullName evidence="6">6-phosphogluconate dehydrogenase NADP-binding domain-containing protein</fullName>
    </recommendedName>
</protein>